<protein>
    <submittedName>
        <fullName evidence="3">Class B sortase</fullName>
    </submittedName>
</protein>
<dbReference type="InterPro" id="IPR023365">
    <property type="entry name" value="Sortase_dom-sf"/>
</dbReference>
<feature type="transmembrane region" description="Helical" evidence="2">
    <location>
        <begin position="12"/>
        <end position="33"/>
    </location>
</feature>
<dbReference type="InterPro" id="IPR005754">
    <property type="entry name" value="Sortase"/>
</dbReference>
<dbReference type="Pfam" id="PF04203">
    <property type="entry name" value="Sortase"/>
    <property type="match status" value="1"/>
</dbReference>
<dbReference type="CDD" id="cd05826">
    <property type="entry name" value="Sortase_B"/>
    <property type="match status" value="1"/>
</dbReference>
<dbReference type="SUPFAM" id="SSF63817">
    <property type="entry name" value="Sortase"/>
    <property type="match status" value="1"/>
</dbReference>
<dbReference type="Gene3D" id="2.40.260.10">
    <property type="entry name" value="Sortase"/>
    <property type="match status" value="1"/>
</dbReference>
<sequence length="272" mass="30951">MKKHKGKIQMGIVIGIFSSILITCLVSVFSQLYTENKEKEEFRQLAEIVTEETTDATLEEIVRKPNLLKVSDSDNEVQAEQPVYYTTYYEPHSISELIAMNSECFGWISITGTNINYPVMHTPDNPQKYLNKNFYGEYSLSGVPFLDSRCSTDSTNLIIYGHHMNNGTMFAELCNYTSSSYRDEHKAVALETKGGVSAYTVFAVLKVKSDDEWYRFTSALTEKRYNSLVEYAKEKSIYETGIAPKYGQQILTLSTCYGNNQDDRILVLAVRN</sequence>
<comment type="caution">
    <text evidence="3">The sequence shown here is derived from an EMBL/GenBank/DDBJ whole genome shotgun (WGS) entry which is preliminary data.</text>
</comment>
<dbReference type="RefSeq" id="WP_178586101.1">
    <property type="nucleotide sequence ID" value="NZ_JBBMEZ010000032.1"/>
</dbReference>
<keyword evidence="2" id="KW-0472">Membrane</keyword>
<accession>A0ABV1FFG5</accession>
<organism evidence="3 4">
    <name type="scientific">Ruminococcoides intestinale</name>
    <dbReference type="NCBI Taxonomy" id="3133162"/>
    <lineage>
        <taxon>Bacteria</taxon>
        <taxon>Bacillati</taxon>
        <taxon>Bacillota</taxon>
        <taxon>Clostridia</taxon>
        <taxon>Eubacteriales</taxon>
        <taxon>Oscillospiraceae</taxon>
        <taxon>Ruminococcoides</taxon>
    </lineage>
</organism>
<keyword evidence="2" id="KW-0812">Transmembrane</keyword>
<dbReference type="InterPro" id="IPR009835">
    <property type="entry name" value="SrtB"/>
</dbReference>
<gene>
    <name evidence="3" type="ORF">WMO39_09960</name>
</gene>
<evidence type="ECO:0000313" key="3">
    <source>
        <dbReference type="EMBL" id="MEQ2470644.1"/>
    </source>
</evidence>
<name>A0ABV1FFG5_9FIRM</name>
<dbReference type="Proteomes" id="UP001490816">
    <property type="component" value="Unassembled WGS sequence"/>
</dbReference>
<evidence type="ECO:0000256" key="1">
    <source>
        <dbReference type="ARBA" id="ARBA00022801"/>
    </source>
</evidence>
<reference evidence="3 4" key="1">
    <citation type="submission" date="2024-03" db="EMBL/GenBank/DDBJ databases">
        <title>Human intestinal bacterial collection.</title>
        <authorList>
            <person name="Pauvert C."/>
            <person name="Hitch T.C.A."/>
            <person name="Clavel T."/>
        </authorList>
    </citation>
    <scope>NUCLEOTIDE SEQUENCE [LARGE SCALE GENOMIC DNA]</scope>
    <source>
        <strain evidence="3 4">CLA-JM-H38</strain>
    </source>
</reference>
<dbReference type="EMBL" id="JBBMEZ010000032">
    <property type="protein sequence ID" value="MEQ2470644.1"/>
    <property type="molecule type" value="Genomic_DNA"/>
</dbReference>
<proteinExistence type="predicted"/>
<keyword evidence="1" id="KW-0378">Hydrolase</keyword>
<keyword evidence="4" id="KW-1185">Reference proteome</keyword>
<evidence type="ECO:0000256" key="2">
    <source>
        <dbReference type="SAM" id="Phobius"/>
    </source>
</evidence>
<evidence type="ECO:0000313" key="4">
    <source>
        <dbReference type="Proteomes" id="UP001490816"/>
    </source>
</evidence>
<keyword evidence="2" id="KW-1133">Transmembrane helix</keyword>